<accession>A0A2N7S634</accession>
<gene>
    <name evidence="2" type="ORF">CIK84_08760</name>
</gene>
<protein>
    <submittedName>
        <fullName evidence="2">Uncharacterized protein</fullName>
    </submittedName>
</protein>
<evidence type="ECO:0000313" key="3">
    <source>
        <dbReference type="Proteomes" id="UP000235739"/>
    </source>
</evidence>
<feature type="compositionally biased region" description="Basic and acidic residues" evidence="1">
    <location>
        <begin position="57"/>
        <end position="68"/>
    </location>
</feature>
<dbReference type="EMBL" id="PNQX01000001">
    <property type="protein sequence ID" value="PMQ21602.1"/>
    <property type="molecule type" value="Genomic_DNA"/>
</dbReference>
<evidence type="ECO:0000256" key="1">
    <source>
        <dbReference type="SAM" id="MobiDB-lite"/>
    </source>
</evidence>
<organism evidence="2 3">
    <name type="scientific">Glutamicibacter arilaitensis</name>
    <dbReference type="NCBI Taxonomy" id="256701"/>
    <lineage>
        <taxon>Bacteria</taxon>
        <taxon>Bacillati</taxon>
        <taxon>Actinomycetota</taxon>
        <taxon>Actinomycetes</taxon>
        <taxon>Micrococcales</taxon>
        <taxon>Micrococcaceae</taxon>
        <taxon>Glutamicibacter</taxon>
    </lineage>
</organism>
<comment type="caution">
    <text evidence="2">The sequence shown here is derived from an EMBL/GenBank/DDBJ whole genome shotgun (WGS) entry which is preliminary data.</text>
</comment>
<reference evidence="2 3" key="1">
    <citation type="journal article" date="2017" name="Elife">
        <title>Extensive horizontal gene transfer in cheese-associated bacteria.</title>
        <authorList>
            <person name="Bonham K.S."/>
            <person name="Wolfe B.E."/>
            <person name="Dutton R.J."/>
        </authorList>
    </citation>
    <scope>NUCLEOTIDE SEQUENCE [LARGE SCALE GENOMIC DNA]</scope>
    <source>
        <strain evidence="2 3">JB182</strain>
    </source>
</reference>
<feature type="region of interest" description="Disordered" evidence="1">
    <location>
        <begin position="56"/>
        <end position="85"/>
    </location>
</feature>
<dbReference type="AlphaFoldDB" id="A0A2N7S634"/>
<name>A0A2N7S634_9MICC</name>
<proteinExistence type="predicted"/>
<evidence type="ECO:0000313" key="2">
    <source>
        <dbReference type="EMBL" id="PMQ21602.1"/>
    </source>
</evidence>
<dbReference type="Proteomes" id="UP000235739">
    <property type="component" value="Unassembled WGS sequence"/>
</dbReference>
<dbReference type="RefSeq" id="WP_102598083.1">
    <property type="nucleotide sequence ID" value="NZ_JBQDJG010000011.1"/>
</dbReference>
<sequence>MSKEMSEEIWIRIPEPLPLLGQGSPIFRRVSYDEQDRVILTRAEHEGLLRLAKYRKGRDELAPKEPKPDMTTASAQAETEEDKDK</sequence>